<dbReference type="PROSITE" id="PS50096">
    <property type="entry name" value="IQ"/>
    <property type="match status" value="1"/>
</dbReference>
<organism evidence="4 5">
    <name type="scientific">Limulus polyphemus</name>
    <name type="common">Atlantic horseshoe crab</name>
    <dbReference type="NCBI Taxonomy" id="6850"/>
    <lineage>
        <taxon>Eukaryota</taxon>
        <taxon>Metazoa</taxon>
        <taxon>Ecdysozoa</taxon>
        <taxon>Arthropoda</taxon>
        <taxon>Chelicerata</taxon>
        <taxon>Merostomata</taxon>
        <taxon>Xiphosura</taxon>
        <taxon>Limulidae</taxon>
        <taxon>Limulus</taxon>
    </lineage>
</organism>
<dbReference type="InterPro" id="IPR056737">
    <property type="entry name" value="Beta-prop_ATRN-MKLN-like"/>
</dbReference>
<dbReference type="Pfam" id="PF24981">
    <property type="entry name" value="Beta-prop_ATRN-LZTR1"/>
    <property type="match status" value="1"/>
</dbReference>
<evidence type="ECO:0000313" key="5">
    <source>
        <dbReference type="RefSeq" id="XP_022254776.1"/>
    </source>
</evidence>
<reference evidence="5" key="1">
    <citation type="submission" date="2025-08" db="UniProtKB">
        <authorList>
            <consortium name="RefSeq"/>
        </authorList>
    </citation>
    <scope>IDENTIFICATION</scope>
    <source>
        <tissue evidence="5">Muscle</tissue>
    </source>
</reference>
<dbReference type="GeneID" id="111088567"/>
<name>A0ABM1TFX0_LIMPO</name>
<dbReference type="InterPro" id="IPR015915">
    <property type="entry name" value="Kelch-typ_b-propeller"/>
</dbReference>
<dbReference type="Proteomes" id="UP000694941">
    <property type="component" value="Unplaced"/>
</dbReference>
<dbReference type="Gene3D" id="1.20.5.190">
    <property type="match status" value="1"/>
</dbReference>
<sequence>MFMSMISKQTHGQKKKSLPRPLAFCKVLTVRRKIWVLAGCTYKSTKNTQKLVSVSEVHVFNPTNNIWKRQLNLPGPRHSVATCKIGNKVILLGGMTSLDQQAIPDLDIYDIEEQKFKNGATFPCPLTGAVALEIPQERDWVKAKWFWEDPDIDQLNSAATTIQAAYRGYQTRKKYIMKKQTNVEIQERELKQDDSIVTVELFDPKSQNTQYESLESSAEQLFIQEEVFKDIEHIEKEDFPLKIQLSAQPSQKKDVYRKHDEETIFLLSEETPQKTKTQYQTPWHSEEHIFIQKDSSSNIEYEEEDNSLKIKIDDKLSKRSQLEIPVESAEQISIQVIPDKYDSTISSAKESFFTYEESTSSINYQHMQKAHIHVHEYEEFFRLVPQMDQNLRLLSSLEQERTPPKSSFHKEVNFLPTFAESLKRSKHIQDKSFPVIVAVGGIDPQNPNSLATGQTVLRYHPFKDRWEFCGTMPEPRNYHAAVFLNNAIYVSGGYDPERRKYGEMVPCNKMWAFDINSKHWEKKANMMAARACHGMVTIHQKLYVVGGRGGNGRLLASLEEYDLTDDAWRPERPMLFPRMGMMVVIYKKMIWVCGGIVECCPNVNIASLVSNVACYDPLTDQWFSKRSLPEPRAFASAIIVDNEMWLCGGCTGTSSAGNYFVSSPSINVYDHEREEWLEYDVLDVPRHAGAGVNLDSCLFFMGGMSSQRWGALARNELYIIEDTLTSADDEDSKDDDEILVPASLPTPLTGLVAVVIPAVHPAMGKSSLCSLLRRKVTNYRLQEDLESTKK</sequence>
<evidence type="ECO:0000313" key="4">
    <source>
        <dbReference type="Proteomes" id="UP000694941"/>
    </source>
</evidence>
<gene>
    <name evidence="5" type="primary">LOC111088567</name>
</gene>
<accession>A0ABM1TFX0</accession>
<dbReference type="SMART" id="SM00612">
    <property type="entry name" value="Kelch"/>
    <property type="match status" value="6"/>
</dbReference>
<dbReference type="PANTHER" id="PTHR45632:SF5">
    <property type="entry name" value="KELCH-LIKE PROTEIN 22"/>
    <property type="match status" value="1"/>
</dbReference>
<dbReference type="Pfam" id="PF00612">
    <property type="entry name" value="IQ"/>
    <property type="match status" value="1"/>
</dbReference>
<feature type="domain" description="Attractin/MKLN-like beta-propeller" evidence="3">
    <location>
        <begin position="453"/>
        <end position="707"/>
    </location>
</feature>
<dbReference type="RefSeq" id="XP_022254776.1">
    <property type="nucleotide sequence ID" value="XM_022399068.1"/>
</dbReference>
<evidence type="ECO:0000259" key="3">
    <source>
        <dbReference type="Pfam" id="PF24981"/>
    </source>
</evidence>
<dbReference type="PANTHER" id="PTHR45632">
    <property type="entry name" value="LD33804P"/>
    <property type="match status" value="1"/>
</dbReference>
<dbReference type="SUPFAM" id="SSF117281">
    <property type="entry name" value="Kelch motif"/>
    <property type="match status" value="2"/>
</dbReference>
<dbReference type="CDD" id="cd23767">
    <property type="entry name" value="IQCD"/>
    <property type="match status" value="1"/>
</dbReference>
<keyword evidence="4" id="KW-1185">Reference proteome</keyword>
<dbReference type="SMART" id="SM00015">
    <property type="entry name" value="IQ"/>
    <property type="match status" value="1"/>
</dbReference>
<dbReference type="InterPro" id="IPR006652">
    <property type="entry name" value="Kelch_1"/>
</dbReference>
<dbReference type="Gene3D" id="2.120.10.80">
    <property type="entry name" value="Kelch-type beta propeller"/>
    <property type="match status" value="3"/>
</dbReference>
<proteinExistence type="predicted"/>
<keyword evidence="1" id="KW-0880">Kelch repeat</keyword>
<evidence type="ECO:0000256" key="1">
    <source>
        <dbReference type="ARBA" id="ARBA00022441"/>
    </source>
</evidence>
<keyword evidence="2" id="KW-0677">Repeat</keyword>
<protein>
    <submittedName>
        <fullName evidence="5">Alpha-scruin-like isoform X1</fullName>
    </submittedName>
</protein>
<dbReference type="InterPro" id="IPR000048">
    <property type="entry name" value="IQ_motif_EF-hand-BS"/>
</dbReference>
<evidence type="ECO:0000256" key="2">
    <source>
        <dbReference type="ARBA" id="ARBA00022737"/>
    </source>
</evidence>